<dbReference type="EMBL" id="JAAKDE010000010">
    <property type="protein sequence ID" value="MBA2133013.1"/>
    <property type="molecule type" value="Genomic_DNA"/>
</dbReference>
<evidence type="ECO:0000313" key="7">
    <source>
        <dbReference type="Proteomes" id="UP000657177"/>
    </source>
</evidence>
<comment type="caution">
    <text evidence="6">The sequence shown here is derived from an EMBL/GenBank/DDBJ whole genome shotgun (WGS) entry which is preliminary data.</text>
</comment>
<evidence type="ECO:0000256" key="5">
    <source>
        <dbReference type="HAMAP-Rule" id="MF_00416"/>
    </source>
</evidence>
<feature type="chain" id="PRO_5035347937" description="Flagellar P-ring protein" evidence="5">
    <location>
        <begin position="36"/>
        <end position="383"/>
    </location>
</feature>
<dbReference type="NCBIfam" id="NF003676">
    <property type="entry name" value="PRK05303.1"/>
    <property type="match status" value="1"/>
</dbReference>
<dbReference type="AlphaFoldDB" id="A0A8J6I115"/>
<keyword evidence="6" id="KW-0966">Cell projection</keyword>
<dbReference type="HAMAP" id="MF_00416">
    <property type="entry name" value="FlgI"/>
    <property type="match status" value="1"/>
</dbReference>
<dbReference type="Proteomes" id="UP000657177">
    <property type="component" value="Unassembled WGS sequence"/>
</dbReference>
<keyword evidence="7" id="KW-1185">Reference proteome</keyword>
<name>A0A8J6I115_9FIRM</name>
<accession>A0A8J6I115</accession>
<keyword evidence="6" id="KW-0969">Cilium</keyword>
<dbReference type="PRINTS" id="PR01010">
    <property type="entry name" value="FLGPRINGFLGI"/>
</dbReference>
<dbReference type="InterPro" id="IPR001782">
    <property type="entry name" value="Flag_FlgI"/>
</dbReference>
<dbReference type="PANTHER" id="PTHR30381">
    <property type="entry name" value="FLAGELLAR P-RING PERIPLASMIC PROTEIN FLGI"/>
    <property type="match status" value="1"/>
</dbReference>
<evidence type="ECO:0000256" key="1">
    <source>
        <dbReference type="ARBA" id="ARBA00002591"/>
    </source>
</evidence>
<dbReference type="GO" id="GO:0071973">
    <property type="term" value="P:bacterial-type flagellum-dependent cell motility"/>
    <property type="evidence" value="ECO:0007669"/>
    <property type="project" value="InterPro"/>
</dbReference>
<evidence type="ECO:0000256" key="4">
    <source>
        <dbReference type="ARBA" id="ARBA00023143"/>
    </source>
</evidence>
<reference evidence="6" key="1">
    <citation type="submission" date="2020-06" db="EMBL/GenBank/DDBJ databases">
        <title>Novel chitinolytic bacterium.</title>
        <authorList>
            <person name="Ungkulpasvich U."/>
            <person name="Kosugi A."/>
            <person name="Uke A."/>
        </authorList>
    </citation>
    <scope>NUCLEOTIDE SEQUENCE</scope>
    <source>
        <strain evidence="6">UUS1-1</strain>
    </source>
</reference>
<evidence type="ECO:0000313" key="6">
    <source>
        <dbReference type="EMBL" id="MBA2133013.1"/>
    </source>
</evidence>
<sequence length="383" mass="40206" precursor="true">MIILGQRNKRQCWLACCPFLLILLIIFLLAPAASAQEAGGVAVRIKDVARLVEDRPNQLTGFGLVVGLNGTGDSSQGFALEMVLNFLAHHGFTVDRENIRVRNVAAVALSATLPMYKQNGDELEVTVSSIGDAKSLQGGVLLQSPLTGADGRVYAVAQGPVVVGGFTAETRLGSRQTTNQPTVGFVQAIVENTVPVQAGPGDALRWVLTNPDYSTASRMAQAINTYLGAELAVAESKAEVRVAIPEAYRSNPVGFVASIENIQITQEQTARVVVNPRTGTIVFDENVRIAPVAVTRGNITVRISAGQRVSQPSPLSAGQTVVTTNESLEVAAEPGALVALPAGTSLAEIVQALNAVGATPQDIINLIIAIDQAGALYGVLEIR</sequence>
<dbReference type="Pfam" id="PF02119">
    <property type="entry name" value="FlgI"/>
    <property type="match status" value="1"/>
</dbReference>
<keyword evidence="6" id="KW-0282">Flagellum</keyword>
<proteinExistence type="inferred from homology"/>
<comment type="function">
    <text evidence="1 5">Assembles around the rod to form the L-ring and probably protects the motor/basal body from shearing forces during rotation.</text>
</comment>
<dbReference type="GO" id="GO:0009428">
    <property type="term" value="C:bacterial-type flagellum basal body, distal rod, P ring"/>
    <property type="evidence" value="ECO:0007669"/>
    <property type="project" value="InterPro"/>
</dbReference>
<dbReference type="GO" id="GO:0030288">
    <property type="term" value="C:outer membrane-bounded periplasmic space"/>
    <property type="evidence" value="ECO:0007669"/>
    <property type="project" value="InterPro"/>
</dbReference>
<dbReference type="PANTHER" id="PTHR30381:SF0">
    <property type="entry name" value="FLAGELLAR P-RING PROTEIN"/>
    <property type="match status" value="1"/>
</dbReference>
<feature type="signal peptide" evidence="5">
    <location>
        <begin position="1"/>
        <end position="35"/>
    </location>
</feature>
<keyword evidence="3 5" id="KW-0732">Signal</keyword>
<comment type="subcellular location">
    <subcellularLocation>
        <location evidence="2 5">Bacterial flagellum basal body</location>
    </subcellularLocation>
</comment>
<comment type="similarity">
    <text evidence="5">Belongs to the FlgI family.</text>
</comment>
<evidence type="ECO:0000256" key="3">
    <source>
        <dbReference type="ARBA" id="ARBA00022729"/>
    </source>
</evidence>
<keyword evidence="4 5" id="KW-0975">Bacterial flagellum</keyword>
<dbReference type="GO" id="GO:0005198">
    <property type="term" value="F:structural molecule activity"/>
    <property type="evidence" value="ECO:0007669"/>
    <property type="project" value="InterPro"/>
</dbReference>
<protein>
    <recommendedName>
        <fullName evidence="5">Flagellar P-ring protein</fullName>
    </recommendedName>
    <alternativeName>
        <fullName evidence="5">Basal body P-ring protein</fullName>
    </alternativeName>
</protein>
<comment type="subunit">
    <text evidence="5">The basal body constitutes a major portion of the flagellar organelle and consists of four rings (L,P,S, and M) mounted on a central rod.</text>
</comment>
<organism evidence="6 7">
    <name type="scientific">Capillibacterium thermochitinicola</name>
    <dbReference type="NCBI Taxonomy" id="2699427"/>
    <lineage>
        <taxon>Bacteria</taxon>
        <taxon>Bacillati</taxon>
        <taxon>Bacillota</taxon>
        <taxon>Capillibacterium</taxon>
    </lineage>
</organism>
<dbReference type="RefSeq" id="WP_181339460.1">
    <property type="nucleotide sequence ID" value="NZ_JAAKDE010000010.1"/>
</dbReference>
<gene>
    <name evidence="5" type="primary">flgI</name>
    <name evidence="6" type="ORF">G5B42_05580</name>
</gene>
<evidence type="ECO:0000256" key="2">
    <source>
        <dbReference type="ARBA" id="ARBA00004117"/>
    </source>
</evidence>